<dbReference type="SMART" id="SM00241">
    <property type="entry name" value="ZP"/>
    <property type="match status" value="1"/>
</dbReference>
<dbReference type="Pfam" id="PF23344">
    <property type="entry name" value="ZP-N"/>
    <property type="match status" value="1"/>
</dbReference>
<dbReference type="Gene3D" id="2.60.40.3210">
    <property type="entry name" value="Zona pellucida, ZP-N domain"/>
    <property type="match status" value="1"/>
</dbReference>
<dbReference type="Proteomes" id="UP000828390">
    <property type="component" value="Unassembled WGS sequence"/>
</dbReference>
<comment type="caution">
    <text evidence="5">The sequence shown here is derived from an EMBL/GenBank/DDBJ whole genome shotgun (WGS) entry which is preliminary data.</text>
</comment>
<dbReference type="InterPro" id="IPR042235">
    <property type="entry name" value="ZP-C_dom"/>
</dbReference>
<dbReference type="InterPro" id="IPR055356">
    <property type="entry name" value="ZP-N"/>
</dbReference>
<sequence>MYPSISSTDIYFGDSSCRGSLSRNVLQYTFGFQDCLTNEKISNDTIIYENKLVYATLDTLNPHIIRNHVWTYTIECDVIRREATSYHIHHDVNTHHSSVVVHNNINLGFYSDPSFTREIPGNPLHASVGGTIYVKVYTTVNDWSIKMRLHSCYTKPWQNSNSTSDYMLINDGCEVDGNTHIMSQSTHETTFMFQDFEYTGNPEGLDVYCNATFCQASDFTPTCLQACNLQH</sequence>
<dbReference type="PROSITE" id="PS51034">
    <property type="entry name" value="ZP_2"/>
    <property type="match status" value="1"/>
</dbReference>
<evidence type="ECO:0000313" key="5">
    <source>
        <dbReference type="EMBL" id="KAH3837194.1"/>
    </source>
</evidence>
<dbReference type="PANTHER" id="PTHR14002:SF54">
    <property type="entry name" value="ZONA PELLUCIDA SPERM-BINDING PROTEIN 2"/>
    <property type="match status" value="1"/>
</dbReference>
<accession>A0A9D4QN81</accession>
<evidence type="ECO:0000256" key="3">
    <source>
        <dbReference type="ARBA" id="ARBA00023180"/>
    </source>
</evidence>
<reference evidence="5" key="2">
    <citation type="submission" date="2020-11" db="EMBL/GenBank/DDBJ databases">
        <authorList>
            <person name="McCartney M.A."/>
            <person name="Auch B."/>
            <person name="Kono T."/>
            <person name="Mallez S."/>
            <person name="Becker A."/>
            <person name="Gohl D.M."/>
            <person name="Silverstein K.A.T."/>
            <person name="Koren S."/>
            <person name="Bechman K.B."/>
            <person name="Herman A."/>
            <person name="Abrahante J.E."/>
            <person name="Garbe J."/>
        </authorList>
    </citation>
    <scope>NUCLEOTIDE SEQUENCE</scope>
    <source>
        <strain evidence="5">Duluth1</strain>
        <tissue evidence="5">Whole animal</tissue>
    </source>
</reference>
<organism evidence="5 6">
    <name type="scientific">Dreissena polymorpha</name>
    <name type="common">Zebra mussel</name>
    <name type="synonym">Mytilus polymorpha</name>
    <dbReference type="NCBI Taxonomy" id="45954"/>
    <lineage>
        <taxon>Eukaryota</taxon>
        <taxon>Metazoa</taxon>
        <taxon>Spiralia</taxon>
        <taxon>Lophotrochozoa</taxon>
        <taxon>Mollusca</taxon>
        <taxon>Bivalvia</taxon>
        <taxon>Autobranchia</taxon>
        <taxon>Heteroconchia</taxon>
        <taxon>Euheterodonta</taxon>
        <taxon>Imparidentia</taxon>
        <taxon>Neoheterodontei</taxon>
        <taxon>Myida</taxon>
        <taxon>Dreissenoidea</taxon>
        <taxon>Dreissenidae</taxon>
        <taxon>Dreissena</taxon>
    </lineage>
</organism>
<evidence type="ECO:0000256" key="1">
    <source>
        <dbReference type="ARBA" id="ARBA00022729"/>
    </source>
</evidence>
<evidence type="ECO:0000313" key="6">
    <source>
        <dbReference type="Proteomes" id="UP000828390"/>
    </source>
</evidence>
<feature type="domain" description="ZP" evidence="4">
    <location>
        <begin position="1"/>
        <end position="230"/>
    </location>
</feature>
<dbReference type="InterPro" id="IPR048290">
    <property type="entry name" value="ZP_chr"/>
</dbReference>
<evidence type="ECO:0000256" key="2">
    <source>
        <dbReference type="ARBA" id="ARBA00023157"/>
    </source>
</evidence>
<reference evidence="5" key="1">
    <citation type="journal article" date="2019" name="bioRxiv">
        <title>The Genome of the Zebra Mussel, Dreissena polymorpha: A Resource for Invasive Species Research.</title>
        <authorList>
            <person name="McCartney M.A."/>
            <person name="Auch B."/>
            <person name="Kono T."/>
            <person name="Mallez S."/>
            <person name="Zhang Y."/>
            <person name="Obille A."/>
            <person name="Becker A."/>
            <person name="Abrahante J.E."/>
            <person name="Garbe J."/>
            <person name="Badalamenti J.P."/>
            <person name="Herman A."/>
            <person name="Mangelson H."/>
            <person name="Liachko I."/>
            <person name="Sullivan S."/>
            <person name="Sone E.D."/>
            <person name="Koren S."/>
            <person name="Silverstein K.A.T."/>
            <person name="Beckman K.B."/>
            <person name="Gohl D.M."/>
        </authorList>
    </citation>
    <scope>NUCLEOTIDE SEQUENCE</scope>
    <source>
        <strain evidence="5">Duluth1</strain>
        <tissue evidence="5">Whole animal</tissue>
    </source>
</reference>
<dbReference type="InterPro" id="IPR001507">
    <property type="entry name" value="ZP_dom"/>
</dbReference>
<keyword evidence="3" id="KW-0325">Glycoprotein</keyword>
<dbReference type="EMBL" id="JAIWYP010000004">
    <property type="protein sequence ID" value="KAH3837194.1"/>
    <property type="molecule type" value="Genomic_DNA"/>
</dbReference>
<keyword evidence="6" id="KW-1185">Reference proteome</keyword>
<dbReference type="Gene3D" id="2.60.40.4100">
    <property type="entry name" value="Zona pellucida, ZP-C domain"/>
    <property type="match status" value="1"/>
</dbReference>
<dbReference type="AlphaFoldDB" id="A0A9D4QN81"/>
<evidence type="ECO:0000259" key="4">
    <source>
        <dbReference type="PROSITE" id="PS51034"/>
    </source>
</evidence>
<proteinExistence type="predicted"/>
<keyword evidence="2" id="KW-1015">Disulfide bond</keyword>
<dbReference type="Pfam" id="PF00100">
    <property type="entry name" value="Zona_pellucida"/>
    <property type="match status" value="1"/>
</dbReference>
<dbReference type="PANTHER" id="PTHR14002">
    <property type="entry name" value="ENDOGLIN/TGF-BETA RECEPTOR TYPE III"/>
    <property type="match status" value="1"/>
</dbReference>
<protein>
    <recommendedName>
        <fullName evidence="4">ZP domain-containing protein</fullName>
    </recommendedName>
</protein>
<dbReference type="PRINTS" id="PR00023">
    <property type="entry name" value="ZPELLUCIDA"/>
</dbReference>
<name>A0A9D4QN81_DREPO</name>
<gene>
    <name evidence="5" type="ORF">DPMN_110574</name>
</gene>
<dbReference type="InterPro" id="IPR055355">
    <property type="entry name" value="ZP-C"/>
</dbReference>
<keyword evidence="1" id="KW-0732">Signal</keyword>